<proteinExistence type="predicted"/>
<protein>
    <submittedName>
        <fullName evidence="1">Uncharacterized protein</fullName>
    </submittedName>
</protein>
<dbReference type="OrthoDB" id="7064950at2"/>
<dbReference type="AlphaFoldDB" id="A0A1E3W2D3"/>
<dbReference type="Proteomes" id="UP000094472">
    <property type="component" value="Unassembled WGS sequence"/>
</dbReference>
<evidence type="ECO:0000313" key="1">
    <source>
        <dbReference type="EMBL" id="ODR99671.1"/>
    </source>
</evidence>
<accession>A0A1E3W2D3</accession>
<name>A0A1E3W2D3_9HYPH</name>
<dbReference type="EMBL" id="LPWF01000016">
    <property type="protein sequence ID" value="ODR99671.1"/>
    <property type="molecule type" value="Genomic_DNA"/>
</dbReference>
<comment type="caution">
    <text evidence="1">The sequence shown here is derived from an EMBL/GenBank/DDBJ whole genome shotgun (WGS) entry which is preliminary data.</text>
</comment>
<evidence type="ECO:0000313" key="2">
    <source>
        <dbReference type="Proteomes" id="UP000094472"/>
    </source>
</evidence>
<reference evidence="1 2" key="1">
    <citation type="journal article" date="2016" name="Environ. Microbiol.">
        <title>New Methyloceanibacter diversity from North Sea sediments includes methanotroph containing solely the soluble methane monooxygenase.</title>
        <authorList>
            <person name="Vekeman B."/>
            <person name="Kerckhof F.M."/>
            <person name="Cremers G."/>
            <person name="de Vos P."/>
            <person name="Vandamme P."/>
            <person name="Boon N."/>
            <person name="Op den Camp H.J."/>
            <person name="Heylen K."/>
        </authorList>
    </citation>
    <scope>NUCLEOTIDE SEQUENCE [LARGE SCALE GENOMIC DNA]</scope>
    <source>
        <strain evidence="1 2">R-67175</strain>
    </source>
</reference>
<gene>
    <name evidence="1" type="ORF">AUC69_08610</name>
</gene>
<sequence length="310" mass="34359">MVGSRWKAEPKDYLFEEAFLFSREFEGLASELTTQAYAPIVSTFTENLRRVVLFGEMPLQLMFLAGSFERAICESRYECGVAPNDPSKDKEDSYRDALGKRVAGYIIRDSEWASKTAFDYGAHNLKFLLGPGHPGRAALEAMLAAMITSAYSAFETLAADLWVAIVDIHFKLAANALGDKQLPANVVAGYGGDISKVGGRVLRDTKKVTFDSLNGIQEAYKRAFKGEIDKAFHPELRHTEKLRHLIAHRAGVIDQKFKDEMSGHPEYSCQPIGSRILLTGPIVRNRINACVRCGVDLVHATDTWATAHSE</sequence>
<dbReference type="RefSeq" id="WP_069441216.1">
    <property type="nucleotide sequence ID" value="NZ_LPWF01000016.1"/>
</dbReference>
<keyword evidence="2" id="KW-1185">Reference proteome</keyword>
<organism evidence="1 2">
    <name type="scientific">Methyloceanibacter superfactus</name>
    <dbReference type="NCBI Taxonomy" id="1774969"/>
    <lineage>
        <taxon>Bacteria</taxon>
        <taxon>Pseudomonadati</taxon>
        <taxon>Pseudomonadota</taxon>
        <taxon>Alphaproteobacteria</taxon>
        <taxon>Hyphomicrobiales</taxon>
        <taxon>Hyphomicrobiaceae</taxon>
        <taxon>Methyloceanibacter</taxon>
    </lineage>
</organism>